<reference evidence="1 2" key="1">
    <citation type="submission" date="2016-10" db="EMBL/GenBank/DDBJ databases">
        <authorList>
            <person name="de Groot N.N."/>
        </authorList>
    </citation>
    <scope>NUCLEOTIDE SEQUENCE [LARGE SCALE GENOMIC DNA]</scope>
    <source>
        <strain evidence="1 2">Nv1</strain>
    </source>
</reference>
<dbReference type="AlphaFoldDB" id="A0A1H7NAM0"/>
<dbReference type="Proteomes" id="UP000198620">
    <property type="component" value="Unassembled WGS sequence"/>
</dbReference>
<sequence>MAVMMAFEARFNSVYNALQSAVTAAGMDCQRVDDIWVRDHIIQDVVSLIYRASIVICDLTGRNANVFYEMGDCTHAW</sequence>
<gene>
    <name evidence="1" type="ORF">SAMN05216387_10696</name>
</gene>
<protein>
    <submittedName>
        <fullName evidence="1">Uncharacterized protein</fullName>
    </submittedName>
</protein>
<evidence type="ECO:0000313" key="1">
    <source>
        <dbReference type="EMBL" id="SEL20008.1"/>
    </source>
</evidence>
<dbReference type="EMBL" id="FOBH01000006">
    <property type="protein sequence ID" value="SEL20008.1"/>
    <property type="molecule type" value="Genomic_DNA"/>
</dbReference>
<evidence type="ECO:0000313" key="2">
    <source>
        <dbReference type="Proteomes" id="UP000198620"/>
    </source>
</evidence>
<name>A0A1H7NAM0_9PROT</name>
<keyword evidence="2" id="KW-1185">Reference proteome</keyword>
<proteinExistence type="predicted"/>
<accession>A0A1H7NAM0</accession>
<dbReference type="STRING" id="1233.SAMN05216387_10696"/>
<organism evidence="1 2">
    <name type="scientific">Nitrosovibrio tenuis</name>
    <dbReference type="NCBI Taxonomy" id="1233"/>
    <lineage>
        <taxon>Bacteria</taxon>
        <taxon>Pseudomonadati</taxon>
        <taxon>Pseudomonadota</taxon>
        <taxon>Betaproteobacteria</taxon>
        <taxon>Nitrosomonadales</taxon>
        <taxon>Nitrosomonadaceae</taxon>
        <taxon>Nitrosovibrio</taxon>
    </lineage>
</organism>